<proteinExistence type="predicted"/>
<feature type="transmembrane region" description="Helical" evidence="1">
    <location>
        <begin position="46"/>
        <end position="67"/>
    </location>
</feature>
<evidence type="ECO:0000313" key="3">
    <source>
        <dbReference type="EMBL" id="OBX65558.1"/>
    </source>
</evidence>
<dbReference type="EMBL" id="LZMS01000034">
    <property type="protein sequence ID" value="OBX65558.1"/>
    <property type="molecule type" value="Genomic_DNA"/>
</dbReference>
<accession>A0A1B8Q773</accession>
<feature type="transmembrane region" description="Helical" evidence="1">
    <location>
        <begin position="79"/>
        <end position="103"/>
    </location>
</feature>
<name>A0A1B8Q773_MORLA</name>
<dbReference type="Pfam" id="PF05425">
    <property type="entry name" value="CopD"/>
    <property type="match status" value="1"/>
</dbReference>
<keyword evidence="1" id="KW-0812">Transmembrane</keyword>
<evidence type="ECO:0000313" key="4">
    <source>
        <dbReference type="Proteomes" id="UP000092607"/>
    </source>
</evidence>
<dbReference type="InterPro" id="IPR008457">
    <property type="entry name" value="Cu-R_CopD_dom"/>
</dbReference>
<reference evidence="3 4" key="1">
    <citation type="submission" date="2016-06" db="EMBL/GenBank/DDBJ databases">
        <title>Draft genome of Moraxella lacunata CCUG 57757A.</title>
        <authorList>
            <person name="Salva-Serra F."/>
            <person name="Engstrom-Jakobsson H."/>
            <person name="Thorell K."/>
            <person name="Gonzales-Siles L."/>
            <person name="Karlsson R."/>
            <person name="Boulund F."/>
            <person name="Engstrand L."/>
            <person name="Kristiansson E."/>
            <person name="Moore E."/>
        </authorList>
    </citation>
    <scope>NUCLEOTIDE SEQUENCE [LARGE SCALE GENOMIC DNA]</scope>
    <source>
        <strain evidence="3 4">CCUG 57757A</strain>
    </source>
</reference>
<comment type="caution">
    <text evidence="3">The sequence shown here is derived from an EMBL/GenBank/DDBJ whole genome shotgun (WGS) entry which is preliminary data.</text>
</comment>
<evidence type="ECO:0000259" key="2">
    <source>
        <dbReference type="Pfam" id="PF05425"/>
    </source>
</evidence>
<dbReference type="OrthoDB" id="1162754at2"/>
<dbReference type="GO" id="GO:0016020">
    <property type="term" value="C:membrane"/>
    <property type="evidence" value="ECO:0007669"/>
    <property type="project" value="InterPro"/>
</dbReference>
<gene>
    <name evidence="3" type="ORF">A9309_02285</name>
</gene>
<keyword evidence="1" id="KW-0472">Membrane</keyword>
<keyword evidence="1" id="KW-1133">Transmembrane helix</keyword>
<dbReference type="AlphaFoldDB" id="A0A1B8Q773"/>
<feature type="domain" description="Copper resistance protein D" evidence="2">
    <location>
        <begin position="43"/>
        <end position="122"/>
    </location>
</feature>
<feature type="transmembrane region" description="Helical" evidence="1">
    <location>
        <begin position="6"/>
        <end position="25"/>
    </location>
</feature>
<organism evidence="3 4">
    <name type="scientific">Moraxella lacunata</name>
    <dbReference type="NCBI Taxonomy" id="477"/>
    <lineage>
        <taxon>Bacteria</taxon>
        <taxon>Pseudomonadati</taxon>
        <taxon>Pseudomonadota</taxon>
        <taxon>Gammaproteobacteria</taxon>
        <taxon>Moraxellales</taxon>
        <taxon>Moraxellaceae</taxon>
        <taxon>Moraxella</taxon>
    </lineage>
</organism>
<evidence type="ECO:0000256" key="1">
    <source>
        <dbReference type="SAM" id="Phobius"/>
    </source>
</evidence>
<dbReference type="RefSeq" id="WP_065256592.1">
    <property type="nucleotide sequence ID" value="NZ_JARDJM010000005.1"/>
</dbReference>
<sequence length="148" mass="16512">MYKIALILHLFGASIWVGGHLYLLIRLMPNFIRHNDVAGFLAFEKSYEPLGMTALAVQVVTGFYMLTTLLPPALWGQNMGMLTALIHGKLTWLGLTILTALHARFRVVKKLENGTHDNNTLKVMGIHVGLICLWSVAFVINGAFFRFG</sequence>
<protein>
    <recommendedName>
        <fullName evidence="2">Copper resistance protein D domain-containing protein</fullName>
    </recommendedName>
</protein>
<feature type="transmembrane region" description="Helical" evidence="1">
    <location>
        <begin position="124"/>
        <end position="145"/>
    </location>
</feature>
<dbReference type="Proteomes" id="UP000092607">
    <property type="component" value="Unassembled WGS sequence"/>
</dbReference>